<reference evidence="1" key="1">
    <citation type="submission" date="2021-05" db="UniProtKB">
        <authorList>
            <consortium name="EnsemblPlants"/>
        </authorList>
    </citation>
    <scope>IDENTIFICATION</scope>
    <source>
        <strain evidence="1">subsp. malaccensis</strain>
    </source>
</reference>
<name>A0A804ICQ2_MUSAM</name>
<evidence type="ECO:0000313" key="2">
    <source>
        <dbReference type="Proteomes" id="UP000012960"/>
    </source>
</evidence>
<accession>A0A804ICQ2</accession>
<protein>
    <submittedName>
        <fullName evidence="1">Uncharacterized protein</fullName>
    </submittedName>
</protein>
<dbReference type="Gramene" id="Ma03_t16230.1">
    <property type="protein sequence ID" value="Ma03_p16230.1"/>
    <property type="gene ID" value="Ma03_g16230"/>
</dbReference>
<dbReference type="AlphaFoldDB" id="A0A804ICQ2"/>
<dbReference type="Proteomes" id="UP000012960">
    <property type="component" value="Unplaced"/>
</dbReference>
<keyword evidence="2" id="KW-1185">Reference proteome</keyword>
<dbReference type="EnsemblPlants" id="Ma03_t16230.1">
    <property type="protein sequence ID" value="Ma03_p16230.1"/>
    <property type="gene ID" value="Ma03_g16230"/>
</dbReference>
<organism evidence="1 2">
    <name type="scientific">Musa acuminata subsp. malaccensis</name>
    <name type="common">Wild banana</name>
    <name type="synonym">Musa malaccensis</name>
    <dbReference type="NCBI Taxonomy" id="214687"/>
    <lineage>
        <taxon>Eukaryota</taxon>
        <taxon>Viridiplantae</taxon>
        <taxon>Streptophyta</taxon>
        <taxon>Embryophyta</taxon>
        <taxon>Tracheophyta</taxon>
        <taxon>Spermatophyta</taxon>
        <taxon>Magnoliopsida</taxon>
        <taxon>Liliopsida</taxon>
        <taxon>Zingiberales</taxon>
        <taxon>Musaceae</taxon>
        <taxon>Musa</taxon>
    </lineage>
</organism>
<evidence type="ECO:0000313" key="1">
    <source>
        <dbReference type="EnsemblPlants" id="Ma03_p16230.1"/>
    </source>
</evidence>
<proteinExistence type="predicted"/>
<sequence length="28" mass="3311">MQIVQSAVLSCWMMIRAYHSPWTISQSR</sequence>
<dbReference type="InParanoid" id="A0A804ICQ2"/>